<feature type="domain" description="Peptidase S74" evidence="1">
    <location>
        <begin position="36"/>
        <end position="134"/>
    </location>
</feature>
<evidence type="ECO:0000313" key="2">
    <source>
        <dbReference type="EMBL" id="KUF81034.1"/>
    </source>
</evidence>
<protein>
    <recommendedName>
        <fullName evidence="1">Peptidase S74 domain-containing protein</fullName>
    </recommendedName>
</protein>
<evidence type="ECO:0000259" key="1">
    <source>
        <dbReference type="PROSITE" id="PS51688"/>
    </source>
</evidence>
<comment type="caution">
    <text evidence="2">The sequence shown here is derived from an EMBL/GenBank/DDBJ whole genome shotgun (WGS) entry which is preliminary data.</text>
</comment>
<accession>A0A0W8CAD3</accession>
<proteinExistence type="predicted"/>
<dbReference type="AlphaFoldDB" id="A0A0W8CAD3"/>
<dbReference type="Gene3D" id="1.10.10.10">
    <property type="entry name" value="Winged helix-like DNA-binding domain superfamily/Winged helix DNA-binding domain"/>
    <property type="match status" value="1"/>
</dbReference>
<reference evidence="2 3" key="1">
    <citation type="submission" date="2015-11" db="EMBL/GenBank/DDBJ databases">
        <title>Genomes and virulence difference between two physiological races of Phytophthora nicotianae.</title>
        <authorList>
            <person name="Liu H."/>
            <person name="Ma X."/>
            <person name="Yu H."/>
            <person name="Fang D."/>
            <person name="Li Y."/>
            <person name="Wang X."/>
            <person name="Wang W."/>
            <person name="Dong Y."/>
            <person name="Xiao B."/>
        </authorList>
    </citation>
    <scope>NUCLEOTIDE SEQUENCE [LARGE SCALE GENOMIC DNA]</scope>
    <source>
        <strain evidence="3">race 0</strain>
    </source>
</reference>
<dbReference type="OrthoDB" id="125614at2759"/>
<organism evidence="2 3">
    <name type="scientific">Phytophthora nicotianae</name>
    <name type="common">Potato buckeye rot agent</name>
    <name type="synonym">Phytophthora parasitica</name>
    <dbReference type="NCBI Taxonomy" id="4792"/>
    <lineage>
        <taxon>Eukaryota</taxon>
        <taxon>Sar</taxon>
        <taxon>Stramenopiles</taxon>
        <taxon>Oomycota</taxon>
        <taxon>Peronosporomycetes</taxon>
        <taxon>Peronosporales</taxon>
        <taxon>Peronosporaceae</taxon>
        <taxon>Phytophthora</taxon>
    </lineage>
</organism>
<dbReference type="EMBL" id="LNFO01004398">
    <property type="protein sequence ID" value="KUF81034.1"/>
    <property type="molecule type" value="Genomic_DNA"/>
</dbReference>
<evidence type="ECO:0000313" key="3">
    <source>
        <dbReference type="Proteomes" id="UP000052943"/>
    </source>
</evidence>
<sequence length="138" mass="14942">MGSDATVGAIRIRICDATCTWTAYAPVRGGAYTNASDQRPKTDIVDVPYGLDAVLQMQPRKFKMIQENNVHVGFVAQELAAVIPEAVEQGANDDLNPGGFPINPWGIDLASLTSVLCKAIQEQQAQIEELKRTISTLL</sequence>
<dbReference type="PROSITE" id="PS51688">
    <property type="entry name" value="ICA"/>
    <property type="match status" value="1"/>
</dbReference>
<dbReference type="InterPro" id="IPR036388">
    <property type="entry name" value="WH-like_DNA-bd_sf"/>
</dbReference>
<dbReference type="Pfam" id="PF13884">
    <property type="entry name" value="Peptidase_S74"/>
    <property type="match status" value="1"/>
</dbReference>
<gene>
    <name evidence="2" type="ORF">AM587_10000712</name>
</gene>
<dbReference type="InterPro" id="IPR030392">
    <property type="entry name" value="S74_ICA"/>
</dbReference>
<name>A0A0W8CAD3_PHYNI</name>
<dbReference type="Proteomes" id="UP000052943">
    <property type="component" value="Unassembled WGS sequence"/>
</dbReference>